<keyword evidence="7" id="KW-1133">Transmembrane helix</keyword>
<accession>A0A0D2G1M9</accession>
<evidence type="ECO:0000256" key="8">
    <source>
        <dbReference type="ARBA" id="ARBA00023034"/>
    </source>
</evidence>
<evidence type="ECO:0008006" key="13">
    <source>
        <dbReference type="Google" id="ProtNLM"/>
    </source>
</evidence>
<evidence type="ECO:0000313" key="12">
    <source>
        <dbReference type="Proteomes" id="UP000053617"/>
    </source>
</evidence>
<comment type="subcellular location">
    <subcellularLocation>
        <location evidence="1">Golgi apparatus membrane</location>
        <topology evidence="1">Single-pass type II membrane protein</topology>
    </subcellularLocation>
</comment>
<name>A0A0D2G1M9_9EURO</name>
<comment type="pathway">
    <text evidence="2">Protein modification; protein glycosylation.</text>
</comment>
<keyword evidence="9" id="KW-0472">Membrane</keyword>
<organism evidence="11 12">
    <name type="scientific">Rhinocladiella mackenziei CBS 650.93</name>
    <dbReference type="NCBI Taxonomy" id="1442369"/>
    <lineage>
        <taxon>Eukaryota</taxon>
        <taxon>Fungi</taxon>
        <taxon>Dikarya</taxon>
        <taxon>Ascomycota</taxon>
        <taxon>Pezizomycotina</taxon>
        <taxon>Eurotiomycetes</taxon>
        <taxon>Chaetothyriomycetidae</taxon>
        <taxon>Chaetothyriales</taxon>
        <taxon>Herpotrichiellaceae</taxon>
        <taxon>Rhinocladiella</taxon>
    </lineage>
</organism>
<dbReference type="InterPro" id="IPR022751">
    <property type="entry name" value="Alpha_mannosyltransferase"/>
</dbReference>
<dbReference type="Pfam" id="PF11051">
    <property type="entry name" value="Mannosyl_trans3"/>
    <property type="match status" value="2"/>
</dbReference>
<feature type="compositionally biased region" description="Low complexity" evidence="10">
    <location>
        <begin position="52"/>
        <end position="61"/>
    </location>
</feature>
<evidence type="ECO:0000256" key="6">
    <source>
        <dbReference type="ARBA" id="ARBA00022968"/>
    </source>
</evidence>
<dbReference type="PANTHER" id="PTHR31646">
    <property type="entry name" value="ALPHA-1,2-MANNOSYLTRANSFERASE MNN2"/>
    <property type="match status" value="1"/>
</dbReference>
<evidence type="ECO:0000256" key="2">
    <source>
        <dbReference type="ARBA" id="ARBA00004922"/>
    </source>
</evidence>
<evidence type="ECO:0000256" key="3">
    <source>
        <dbReference type="ARBA" id="ARBA00009105"/>
    </source>
</evidence>
<dbReference type="OrthoDB" id="4484309at2759"/>
<dbReference type="GO" id="GO:0000139">
    <property type="term" value="C:Golgi membrane"/>
    <property type="evidence" value="ECO:0007669"/>
    <property type="project" value="UniProtKB-SubCell"/>
</dbReference>
<evidence type="ECO:0000256" key="9">
    <source>
        <dbReference type="ARBA" id="ARBA00023136"/>
    </source>
</evidence>
<evidence type="ECO:0000256" key="5">
    <source>
        <dbReference type="ARBA" id="ARBA00022692"/>
    </source>
</evidence>
<dbReference type="EMBL" id="KN847476">
    <property type="protein sequence ID" value="KIX08412.1"/>
    <property type="molecule type" value="Genomic_DNA"/>
</dbReference>
<feature type="region of interest" description="Disordered" evidence="10">
    <location>
        <begin position="44"/>
        <end position="68"/>
    </location>
</feature>
<dbReference type="GeneID" id="25291139"/>
<evidence type="ECO:0000256" key="7">
    <source>
        <dbReference type="ARBA" id="ARBA00022989"/>
    </source>
</evidence>
<proteinExistence type="inferred from homology"/>
<reference evidence="11 12" key="1">
    <citation type="submission" date="2015-01" db="EMBL/GenBank/DDBJ databases">
        <title>The Genome Sequence of Rhinocladiella mackenzie CBS 650.93.</title>
        <authorList>
            <consortium name="The Broad Institute Genomics Platform"/>
            <person name="Cuomo C."/>
            <person name="de Hoog S."/>
            <person name="Gorbushina A."/>
            <person name="Stielow B."/>
            <person name="Teixiera M."/>
            <person name="Abouelleil A."/>
            <person name="Chapman S.B."/>
            <person name="Priest M."/>
            <person name="Young S.K."/>
            <person name="Wortman J."/>
            <person name="Nusbaum C."/>
            <person name="Birren B."/>
        </authorList>
    </citation>
    <scope>NUCLEOTIDE SEQUENCE [LARGE SCALE GENOMIC DNA]</scope>
    <source>
        <strain evidence="11 12">CBS 650.93</strain>
    </source>
</reference>
<sequence length="542" mass="61218">MLLPRFARTLAGQWHRRKSGLIAQLLALFLFLLFLQTRIYSSPAEPSPVPGPTSQSTNSTSDPPPSSLLESQASFWRNLYPIILNNDPNCHHVPDPVVPQKLDIGFDASHNRQRPDILYMESADIKRMREAHSNFMNDLKNHPPKMPYEPDTKGVVMTAGFNQLPVLVISIRMLRRTRSLLPVEVFLADASEYDDEICNHVLPTLNAKCLLLSDIYRTASSGVSIDRFQYKIMAILFSSFEEVLLLDSDAFPINDPLPLFEGEPFNSTGMIVWPDFWYASESPYYFEIAKIGEIPPLNLRASVESGEIMYSKAKHHLSLMLATYYNYYGPNYYYPLLSQGAPGQGDKETFAWAATALGEPFYAVHERVMALGRLDSSGHYLGSAMAQHDPIADFAFTNVHGPLHDRIKEEDHGSENPSETVSGGVKPFFVHANFPKFDPSTIFDHQMRGFSDEVTGSGGPTRDTNGTSVRCWMSQDRAIELFGVDVERRFWEEIKGTACEYEHKFGCWNGKQGICSRVEKYWHDVFESEVPNSTRPSTHPAR</sequence>
<dbReference type="InterPro" id="IPR029044">
    <property type="entry name" value="Nucleotide-diphossugar_trans"/>
</dbReference>
<keyword evidence="12" id="KW-1185">Reference proteome</keyword>
<evidence type="ECO:0000256" key="10">
    <source>
        <dbReference type="SAM" id="MobiDB-lite"/>
    </source>
</evidence>
<evidence type="ECO:0000313" key="11">
    <source>
        <dbReference type="EMBL" id="KIX08412.1"/>
    </source>
</evidence>
<keyword evidence="5" id="KW-0812">Transmembrane</keyword>
<dbReference type="Proteomes" id="UP000053617">
    <property type="component" value="Unassembled WGS sequence"/>
</dbReference>
<gene>
    <name evidence="11" type="ORF">Z518_03068</name>
</gene>
<dbReference type="STRING" id="1442369.A0A0D2G1M9"/>
<dbReference type="RefSeq" id="XP_013275548.1">
    <property type="nucleotide sequence ID" value="XM_013420094.1"/>
</dbReference>
<comment type="similarity">
    <text evidence="3">Belongs to the MNN1/MNT family.</text>
</comment>
<dbReference type="PANTHER" id="PTHR31646:SF1">
    <property type="entry name" value="ALPHA-1,2-MANNOSYLTRANSFERASE MNN2"/>
    <property type="match status" value="1"/>
</dbReference>
<dbReference type="AlphaFoldDB" id="A0A0D2G1M9"/>
<dbReference type="HOGENOM" id="CLU_013298_0_1_1"/>
<dbReference type="SUPFAM" id="SSF53448">
    <property type="entry name" value="Nucleotide-diphospho-sugar transferases"/>
    <property type="match status" value="1"/>
</dbReference>
<evidence type="ECO:0000256" key="1">
    <source>
        <dbReference type="ARBA" id="ARBA00004323"/>
    </source>
</evidence>
<keyword evidence="6" id="KW-0735">Signal-anchor</keyword>
<dbReference type="GO" id="GO:0046354">
    <property type="term" value="P:mannan biosynthetic process"/>
    <property type="evidence" value="ECO:0007669"/>
    <property type="project" value="TreeGrafter"/>
</dbReference>
<evidence type="ECO:0000256" key="4">
    <source>
        <dbReference type="ARBA" id="ARBA00022679"/>
    </source>
</evidence>
<dbReference type="GO" id="GO:0000026">
    <property type="term" value="F:alpha-1,2-mannosyltransferase activity"/>
    <property type="evidence" value="ECO:0007669"/>
    <property type="project" value="TreeGrafter"/>
</dbReference>
<keyword evidence="4" id="KW-0808">Transferase</keyword>
<protein>
    <recommendedName>
        <fullName evidence="13">Alpha-1,2-mannosyltransferase</fullName>
    </recommendedName>
</protein>
<keyword evidence="8" id="KW-0333">Golgi apparatus</keyword>
<dbReference type="VEuPathDB" id="FungiDB:Z518_03068"/>